<dbReference type="AlphaFoldDB" id="A0A4Y2CTZ0"/>
<gene>
    <name evidence="1" type="ORF">AVEN_187873_1</name>
</gene>
<keyword evidence="2" id="KW-1185">Reference proteome</keyword>
<dbReference type="EMBL" id="BGPR01000241">
    <property type="protein sequence ID" value="GBM07324.1"/>
    <property type="molecule type" value="Genomic_DNA"/>
</dbReference>
<comment type="caution">
    <text evidence="1">The sequence shown here is derived from an EMBL/GenBank/DDBJ whole genome shotgun (WGS) entry which is preliminary data.</text>
</comment>
<evidence type="ECO:0000313" key="2">
    <source>
        <dbReference type="Proteomes" id="UP000499080"/>
    </source>
</evidence>
<dbReference type="Proteomes" id="UP000499080">
    <property type="component" value="Unassembled WGS sequence"/>
</dbReference>
<organism evidence="1 2">
    <name type="scientific">Araneus ventricosus</name>
    <name type="common">Orbweaver spider</name>
    <name type="synonym">Epeira ventricosa</name>
    <dbReference type="NCBI Taxonomy" id="182803"/>
    <lineage>
        <taxon>Eukaryota</taxon>
        <taxon>Metazoa</taxon>
        <taxon>Ecdysozoa</taxon>
        <taxon>Arthropoda</taxon>
        <taxon>Chelicerata</taxon>
        <taxon>Arachnida</taxon>
        <taxon>Araneae</taxon>
        <taxon>Araneomorphae</taxon>
        <taxon>Entelegynae</taxon>
        <taxon>Araneoidea</taxon>
        <taxon>Araneidae</taxon>
        <taxon>Araneus</taxon>
    </lineage>
</organism>
<reference evidence="1 2" key="1">
    <citation type="journal article" date="2019" name="Sci. Rep.">
        <title>Orb-weaving spider Araneus ventricosus genome elucidates the spidroin gene catalogue.</title>
        <authorList>
            <person name="Kono N."/>
            <person name="Nakamura H."/>
            <person name="Ohtoshi R."/>
            <person name="Moran D.A.P."/>
            <person name="Shinohara A."/>
            <person name="Yoshida Y."/>
            <person name="Fujiwara M."/>
            <person name="Mori M."/>
            <person name="Tomita M."/>
            <person name="Arakawa K."/>
        </authorList>
    </citation>
    <scope>NUCLEOTIDE SEQUENCE [LARGE SCALE GENOMIC DNA]</scope>
</reference>
<proteinExistence type="predicted"/>
<accession>A0A4Y2CTZ0</accession>
<protein>
    <submittedName>
        <fullName evidence="1">Uncharacterized protein</fullName>
    </submittedName>
</protein>
<evidence type="ECO:0000313" key="1">
    <source>
        <dbReference type="EMBL" id="GBM07324.1"/>
    </source>
</evidence>
<sequence length="94" mass="10483">MHRISRHFFYKDPHLLSGGEINGFENVPCKKFRLRHSTSDSSLRLAAISATNMERHPPLTTSGNCFRSARVFNGLSTSRTRACPSLSNIPSFCG</sequence>
<name>A0A4Y2CTZ0_ARAVE</name>